<evidence type="ECO:0000256" key="3">
    <source>
        <dbReference type="SAM" id="Phobius"/>
    </source>
</evidence>
<keyword evidence="2 3" id="KW-0812">Transmembrane</keyword>
<dbReference type="VEuPathDB" id="PiroplasmaDB:BMR1_02g02740"/>
<feature type="transmembrane region" description="Helical" evidence="3">
    <location>
        <begin position="99"/>
        <end position="116"/>
    </location>
</feature>
<evidence type="ECO:0000256" key="1">
    <source>
        <dbReference type="PROSITE-ProRule" id="PRU00703"/>
    </source>
</evidence>
<dbReference type="GO" id="GO:0010960">
    <property type="term" value="P:magnesium ion homeostasis"/>
    <property type="evidence" value="ECO:0007669"/>
    <property type="project" value="InterPro"/>
</dbReference>
<dbReference type="EMBL" id="FO082872">
    <property type="protein sequence ID" value="CCF73702.1"/>
    <property type="molecule type" value="Genomic_DNA"/>
</dbReference>
<dbReference type="InterPro" id="IPR045095">
    <property type="entry name" value="ACDP"/>
</dbReference>
<keyword evidence="2 3" id="KW-0472">Membrane</keyword>
<reference evidence="6 7" key="1">
    <citation type="journal article" date="2012" name="Nucleic Acids Res.">
        <title>Sequencing of the smallest Apicomplexan genome from the human pathogen Babesia microti.</title>
        <authorList>
            <person name="Cornillot E."/>
            <person name="Hadj-Kaddour K."/>
            <person name="Dassouli A."/>
            <person name="Noel B."/>
            <person name="Ranwez V."/>
            <person name="Vacherie B."/>
            <person name="Augagneur Y."/>
            <person name="Bres V."/>
            <person name="Duclos A."/>
            <person name="Randazzo S."/>
            <person name="Carcy B."/>
            <person name="Debierre-Grockiego F."/>
            <person name="Delbecq S."/>
            <person name="Moubri-Menage K."/>
            <person name="Shams-Eldin H."/>
            <person name="Usmani-Brown S."/>
            <person name="Bringaud F."/>
            <person name="Wincker P."/>
            <person name="Vivares C.P."/>
            <person name="Schwarz R.T."/>
            <person name="Schetters T.P."/>
            <person name="Krause P.J."/>
            <person name="Gorenflot A."/>
            <person name="Berry V."/>
            <person name="Barbe V."/>
            <person name="Ben Mamoun C."/>
        </authorList>
    </citation>
    <scope>NUCLEOTIDE SEQUENCE [LARGE SCALE GENOMIC DNA]</scope>
    <source>
        <strain evidence="6 7">RI</strain>
    </source>
</reference>
<dbReference type="OrthoDB" id="5353557at2759"/>
<dbReference type="GO" id="GO:0016020">
    <property type="term" value="C:membrane"/>
    <property type="evidence" value="ECO:0007669"/>
    <property type="project" value="UniProtKB-UniRule"/>
</dbReference>
<organism evidence="6 7">
    <name type="scientific">Babesia microti (strain RI)</name>
    <dbReference type="NCBI Taxonomy" id="1133968"/>
    <lineage>
        <taxon>Eukaryota</taxon>
        <taxon>Sar</taxon>
        <taxon>Alveolata</taxon>
        <taxon>Apicomplexa</taxon>
        <taxon>Aconoidasida</taxon>
        <taxon>Piroplasmida</taxon>
        <taxon>Babesiidae</taxon>
        <taxon>Babesia</taxon>
    </lineage>
</organism>
<name>I7J6E0_BABMR</name>
<keyword evidence="7" id="KW-1185">Reference proteome</keyword>
<accession>I7J6E0</accession>
<feature type="domain" description="CNNM transmembrane" evidence="5">
    <location>
        <begin position="5"/>
        <end position="190"/>
    </location>
</feature>
<dbReference type="GeneID" id="24424330"/>
<dbReference type="OMA" id="HAINCDE"/>
<evidence type="ECO:0000256" key="2">
    <source>
        <dbReference type="PROSITE-ProRule" id="PRU01193"/>
    </source>
</evidence>
<gene>
    <name evidence="6" type="ORF">BMR1_02g02740</name>
</gene>
<evidence type="ECO:0008006" key="8">
    <source>
        <dbReference type="Google" id="ProtNLM"/>
    </source>
</evidence>
<dbReference type="Pfam" id="PF01595">
    <property type="entry name" value="CNNM"/>
    <property type="match status" value="1"/>
</dbReference>
<keyword evidence="1" id="KW-0129">CBS domain</keyword>
<dbReference type="PANTHER" id="PTHR12064">
    <property type="entry name" value="METAL TRANSPORTER CNNM"/>
    <property type="match status" value="1"/>
</dbReference>
<evidence type="ECO:0000259" key="5">
    <source>
        <dbReference type="PROSITE" id="PS51846"/>
    </source>
</evidence>
<feature type="domain" description="CBS" evidence="4">
    <location>
        <begin position="209"/>
        <end position="271"/>
    </location>
</feature>
<dbReference type="PROSITE" id="PS51371">
    <property type="entry name" value="CBS"/>
    <property type="match status" value="1"/>
</dbReference>
<dbReference type="Gene3D" id="3.10.580.10">
    <property type="entry name" value="CBS-domain"/>
    <property type="match status" value="1"/>
</dbReference>
<feature type="transmembrane region" description="Helical" evidence="3">
    <location>
        <begin position="12"/>
        <end position="34"/>
    </location>
</feature>
<evidence type="ECO:0000313" key="6">
    <source>
        <dbReference type="EMBL" id="CCF73702.1"/>
    </source>
</evidence>
<proteinExistence type="predicted"/>
<dbReference type="InterPro" id="IPR046342">
    <property type="entry name" value="CBS_dom_sf"/>
</dbReference>
<feature type="transmembrane region" description="Helical" evidence="3">
    <location>
        <begin position="72"/>
        <end position="93"/>
    </location>
</feature>
<evidence type="ECO:0000313" key="7">
    <source>
        <dbReference type="Proteomes" id="UP000002899"/>
    </source>
</evidence>
<dbReference type="KEGG" id="bmic:BMR1_02g02740"/>
<dbReference type="Proteomes" id="UP000002899">
    <property type="component" value="Chromosome II"/>
</dbReference>
<dbReference type="SUPFAM" id="SSF54631">
    <property type="entry name" value="CBS-domain pair"/>
    <property type="match status" value="1"/>
</dbReference>
<dbReference type="InterPro" id="IPR002550">
    <property type="entry name" value="CNNM"/>
</dbReference>
<dbReference type="InterPro" id="IPR000644">
    <property type="entry name" value="CBS_dom"/>
</dbReference>
<dbReference type="AlphaFoldDB" id="I7J6E0"/>
<protein>
    <recommendedName>
        <fullName evidence="8">CNNM transmembrane domain-containing protein</fullName>
    </recommendedName>
</protein>
<dbReference type="PANTHER" id="PTHR12064:SF94">
    <property type="entry name" value="UNEXTENDED PROTEIN"/>
    <property type="match status" value="1"/>
</dbReference>
<dbReference type="RefSeq" id="XP_012648311.1">
    <property type="nucleotide sequence ID" value="XM_012792857.1"/>
</dbReference>
<evidence type="ECO:0000259" key="4">
    <source>
        <dbReference type="PROSITE" id="PS51371"/>
    </source>
</evidence>
<reference evidence="6 7" key="2">
    <citation type="journal article" date="2013" name="PLoS ONE">
        <title>Whole genome mapping and re-organization of the nuclear and mitochondrial genomes of Babesia microti isolates.</title>
        <authorList>
            <person name="Cornillot E."/>
            <person name="Dassouli A."/>
            <person name="Garg A."/>
            <person name="Pachikara N."/>
            <person name="Randazzo S."/>
            <person name="Depoix D."/>
            <person name="Carcy B."/>
            <person name="Delbecq S."/>
            <person name="Frutos R."/>
            <person name="Silva J.C."/>
            <person name="Sutton R."/>
            <person name="Krause P.J."/>
            <person name="Mamoun C.B."/>
        </authorList>
    </citation>
    <scope>NUCLEOTIDE SEQUENCE [LARGE SCALE GENOMIC DNA]</scope>
    <source>
        <strain evidence="6 7">RI</strain>
    </source>
</reference>
<dbReference type="PROSITE" id="PS51846">
    <property type="entry name" value="CNNM"/>
    <property type="match status" value="1"/>
</dbReference>
<reference evidence="6 7" key="3">
    <citation type="journal article" date="2016" name="Sci. Rep.">
        <title>Genome-wide diversity and gene expression profiling of Babesia microti isolates identify polymorphic genes that mediate host-pathogen interactions.</title>
        <authorList>
            <person name="Silva J.C."/>
            <person name="Cornillot E."/>
            <person name="McCracken C."/>
            <person name="Usmani-Brown S."/>
            <person name="Dwivedi A."/>
            <person name="Ifeonu O.O."/>
            <person name="Crabtree J."/>
            <person name="Gotia H.T."/>
            <person name="Virji A.Z."/>
            <person name="Reynes C."/>
            <person name="Colinge J."/>
            <person name="Kumar V."/>
            <person name="Lawres L."/>
            <person name="Pazzi J.E."/>
            <person name="Pablo J.V."/>
            <person name="Hung C."/>
            <person name="Brancato J."/>
            <person name="Kumari P."/>
            <person name="Orvis J."/>
            <person name="Tretina K."/>
            <person name="Chibucos M."/>
            <person name="Ott S."/>
            <person name="Sadzewicz L."/>
            <person name="Sengamalay N."/>
            <person name="Shetty A.C."/>
            <person name="Su Q."/>
            <person name="Tallon L."/>
            <person name="Fraser C.M."/>
            <person name="Frutos R."/>
            <person name="Molina D.M."/>
            <person name="Krause P.J."/>
            <person name="Ben Mamoun C."/>
        </authorList>
    </citation>
    <scope>NUCLEOTIDE SEQUENCE [LARGE SCALE GENOMIC DNA]</scope>
    <source>
        <strain evidence="6 7">RI</strain>
    </source>
</reference>
<keyword evidence="2 3" id="KW-1133">Transmembrane helix</keyword>
<sequence length="508" mass="56637">MGAGVGPPLWVSVSLSVFCAFSSAIFSGLTLSLMSFDVFQLQLLTYVTSNDPNELKNAERARRILPLRKDSYLLLSTLIVGNVMSNVAISILLGGLLDQFIGFLISTVITTILGEITPQAIFIKHSLYFGSLFAPLVRIIEIILYPIVKPISLILSYSLGNIKGTIYTKNELKALFDIHRLEGNVLSDEECMMLKGCLDIAHVKAKNLMTPLKKIFGLSVSTKLTHDVIRAITKSGFSKIPIVDYSQESCILGMIYTRDLLNVKLVENITCGEVLLKFGKTIYALDEDVGLITVLSYFHHSTADFAIVRRVVELSDNDPYYKHVGILTLKSMINKIIQVDLKYSQYVMHEIFTGVDTSDVVDFNRELISKICNEFNPCVKYKVENILNNTIANKLSFNNYPPHTKIFHYKKDISGLYIMIKGSVSICAPSGNIVKHAPCILHEPVDVISLTSILHNPLPKDIIAITVQELEDNLGVEIVSLYDTITIEDTVVYGLKYEESLQILSLIK</sequence>